<name>A1VU97_POLNA</name>
<evidence type="ECO:0000313" key="1">
    <source>
        <dbReference type="EMBL" id="ABM39225.1"/>
    </source>
</evidence>
<accession>A1VU97</accession>
<dbReference type="RefSeq" id="WP_011803291.1">
    <property type="nucleotide sequence ID" value="NC_008781.1"/>
</dbReference>
<gene>
    <name evidence="1" type="ordered locus">Pnap_3929</name>
</gene>
<sequence>MNELRKETIKQILLGANLDFQCEVVSQSFMDNGWTLHPVYFNEKIVGGIVEKDGSIHTSISPDYQKKWNPRPYIKSILYPALDKYGILYSEALKSDHRAIKWLTKLGFIYLKDDSEKIFFQLKEVIYKF</sequence>
<dbReference type="OrthoDB" id="9845128at2"/>
<evidence type="ECO:0000313" key="2">
    <source>
        <dbReference type="Proteomes" id="UP000000644"/>
    </source>
</evidence>
<proteinExistence type="predicted"/>
<dbReference type="HOGENOM" id="CLU_1946813_0_0_4"/>
<reference evidence="2" key="1">
    <citation type="journal article" date="2009" name="Environ. Microbiol.">
        <title>The genome of Polaromonas naphthalenivorans strain CJ2, isolated from coal tar-contaminated sediment, reveals physiological and metabolic versatility and evolution through extensive horizontal gene transfer.</title>
        <authorList>
            <person name="Yagi J.M."/>
            <person name="Sims D."/>
            <person name="Brettin T."/>
            <person name="Bruce D."/>
            <person name="Madsen E.L."/>
        </authorList>
    </citation>
    <scope>NUCLEOTIDE SEQUENCE [LARGE SCALE GENOMIC DNA]</scope>
    <source>
        <strain evidence="2">CJ2</strain>
    </source>
</reference>
<dbReference type="Proteomes" id="UP000000644">
    <property type="component" value="Chromosome"/>
</dbReference>
<keyword evidence="2" id="KW-1185">Reference proteome</keyword>
<dbReference type="AlphaFoldDB" id="A1VU97"/>
<dbReference type="KEGG" id="pna:Pnap_3929"/>
<organism evidence="1 2">
    <name type="scientific">Polaromonas naphthalenivorans (strain CJ2)</name>
    <dbReference type="NCBI Taxonomy" id="365044"/>
    <lineage>
        <taxon>Bacteria</taxon>
        <taxon>Pseudomonadati</taxon>
        <taxon>Pseudomonadota</taxon>
        <taxon>Betaproteobacteria</taxon>
        <taxon>Burkholderiales</taxon>
        <taxon>Comamonadaceae</taxon>
        <taxon>Polaromonas</taxon>
    </lineage>
</organism>
<dbReference type="STRING" id="365044.Pnap_3929"/>
<protein>
    <submittedName>
        <fullName evidence="1">Uncharacterized protein</fullName>
    </submittedName>
</protein>
<dbReference type="EMBL" id="CP000529">
    <property type="protein sequence ID" value="ABM39225.1"/>
    <property type="molecule type" value="Genomic_DNA"/>
</dbReference>